<evidence type="ECO:0000256" key="3">
    <source>
        <dbReference type="ARBA" id="ARBA00023163"/>
    </source>
</evidence>
<dbReference type="AlphaFoldDB" id="A0A0D3BAT4"/>
<evidence type="ECO:0000256" key="2">
    <source>
        <dbReference type="ARBA" id="ARBA00023125"/>
    </source>
</evidence>
<reference evidence="6" key="2">
    <citation type="submission" date="2015-03" db="UniProtKB">
        <authorList>
            <consortium name="EnsemblPlants"/>
        </authorList>
    </citation>
    <scope>IDENTIFICATION</scope>
</reference>
<dbReference type="InterPro" id="IPR003441">
    <property type="entry name" value="NAC-dom"/>
</dbReference>
<dbReference type="PANTHER" id="PTHR31744">
    <property type="entry name" value="PROTEIN CUP-SHAPED COTYLEDON 2-RELATED"/>
    <property type="match status" value="1"/>
</dbReference>
<dbReference type="Gene3D" id="2.170.150.80">
    <property type="entry name" value="NAC domain"/>
    <property type="match status" value="1"/>
</dbReference>
<protein>
    <recommendedName>
        <fullName evidence="5">NAC domain-containing protein</fullName>
    </recommendedName>
</protein>
<evidence type="ECO:0000256" key="4">
    <source>
        <dbReference type="ARBA" id="ARBA00023242"/>
    </source>
</evidence>
<dbReference type="Proteomes" id="UP000032141">
    <property type="component" value="Chromosome C3"/>
</dbReference>
<dbReference type="HOGENOM" id="CLU_1074960_0_0_1"/>
<accession>A0A0D3BAT4</accession>
<dbReference type="STRING" id="109376.A0A0D3BAT4"/>
<reference evidence="6 7" key="1">
    <citation type="journal article" date="2014" name="Genome Biol.">
        <title>Transcriptome and methylome profiling reveals relics of genome dominance in the mesopolyploid Brassica oleracea.</title>
        <authorList>
            <person name="Parkin I.A."/>
            <person name="Koh C."/>
            <person name="Tang H."/>
            <person name="Robinson S.J."/>
            <person name="Kagale S."/>
            <person name="Clarke W.E."/>
            <person name="Town C.D."/>
            <person name="Nixon J."/>
            <person name="Krishnakumar V."/>
            <person name="Bidwell S.L."/>
            <person name="Denoeud F."/>
            <person name="Belcram H."/>
            <person name="Links M.G."/>
            <person name="Just J."/>
            <person name="Clarke C."/>
            <person name="Bender T."/>
            <person name="Huebert T."/>
            <person name="Mason A.S."/>
            <person name="Pires J.C."/>
            <person name="Barker G."/>
            <person name="Moore J."/>
            <person name="Walley P.G."/>
            <person name="Manoli S."/>
            <person name="Batley J."/>
            <person name="Edwards D."/>
            <person name="Nelson M.N."/>
            <person name="Wang X."/>
            <person name="Paterson A.H."/>
            <person name="King G."/>
            <person name="Bancroft I."/>
            <person name="Chalhoub B."/>
            <person name="Sharpe A.G."/>
        </authorList>
    </citation>
    <scope>NUCLEOTIDE SEQUENCE</scope>
    <source>
        <strain evidence="6 7">cv. TO1000</strain>
    </source>
</reference>
<keyword evidence="7" id="KW-1185">Reference proteome</keyword>
<keyword evidence="2" id="KW-0238">DNA-binding</keyword>
<dbReference type="SUPFAM" id="SSF101941">
    <property type="entry name" value="NAC domain"/>
    <property type="match status" value="1"/>
</dbReference>
<dbReference type="EnsemblPlants" id="Bo3g064460.1">
    <property type="protein sequence ID" value="Bo3g064460.1"/>
    <property type="gene ID" value="Bo3g064460"/>
</dbReference>
<dbReference type="GO" id="GO:0003677">
    <property type="term" value="F:DNA binding"/>
    <property type="evidence" value="ECO:0007669"/>
    <property type="project" value="UniProtKB-KW"/>
</dbReference>
<proteinExistence type="predicted"/>
<feature type="domain" description="NAC" evidence="5">
    <location>
        <begin position="6"/>
        <end position="157"/>
    </location>
</feature>
<evidence type="ECO:0000256" key="1">
    <source>
        <dbReference type="ARBA" id="ARBA00023015"/>
    </source>
</evidence>
<evidence type="ECO:0000259" key="5">
    <source>
        <dbReference type="PROSITE" id="PS51005"/>
    </source>
</evidence>
<evidence type="ECO:0000313" key="6">
    <source>
        <dbReference type="EnsemblPlants" id="Bo3g064460.1"/>
    </source>
</evidence>
<dbReference type="Pfam" id="PF02365">
    <property type="entry name" value="NAM"/>
    <property type="match status" value="1"/>
</dbReference>
<keyword evidence="3" id="KW-0804">Transcription</keyword>
<dbReference type="InterPro" id="IPR036093">
    <property type="entry name" value="NAC_dom_sf"/>
</dbReference>
<sequence length="259" mass="29698">MGGNRLAPGYRFTPTDLELVRYYLKRKILGDDILPSPIDELDIYKFEPRDLPQKSSLRTGDLQWHFFCPTSDKSCNGSGARNRVAVSGFWKHTGNPKDVTYKEEVVGKRNSFVYYRGMKRSSSTRTNWVMHEYKLEDRTLEQSVRQDDFVICKIFEKPGTGHMNGSEYGAPFKDEDWIDEEDKESRVAIPDPGPNGESLLVDGFNNQYEKMVMDWLQGLQNVPVPEIDMDWSQGLQNVPDPEIDELMELFAPTAAEADL</sequence>
<organism evidence="6 7">
    <name type="scientific">Brassica oleracea var. oleracea</name>
    <dbReference type="NCBI Taxonomy" id="109376"/>
    <lineage>
        <taxon>Eukaryota</taxon>
        <taxon>Viridiplantae</taxon>
        <taxon>Streptophyta</taxon>
        <taxon>Embryophyta</taxon>
        <taxon>Tracheophyta</taxon>
        <taxon>Spermatophyta</taxon>
        <taxon>Magnoliopsida</taxon>
        <taxon>eudicotyledons</taxon>
        <taxon>Gunneridae</taxon>
        <taxon>Pentapetalae</taxon>
        <taxon>rosids</taxon>
        <taxon>malvids</taxon>
        <taxon>Brassicales</taxon>
        <taxon>Brassicaceae</taxon>
        <taxon>Brassiceae</taxon>
        <taxon>Brassica</taxon>
    </lineage>
</organism>
<dbReference type="Gramene" id="Bo3g064460.1">
    <property type="protein sequence ID" value="Bo3g064460.1"/>
    <property type="gene ID" value="Bo3g064460"/>
</dbReference>
<evidence type="ECO:0000313" key="7">
    <source>
        <dbReference type="Proteomes" id="UP000032141"/>
    </source>
</evidence>
<dbReference type="GO" id="GO:0006355">
    <property type="term" value="P:regulation of DNA-templated transcription"/>
    <property type="evidence" value="ECO:0007669"/>
    <property type="project" value="InterPro"/>
</dbReference>
<dbReference type="PROSITE" id="PS51005">
    <property type="entry name" value="NAC"/>
    <property type="match status" value="1"/>
</dbReference>
<keyword evidence="1" id="KW-0805">Transcription regulation</keyword>
<dbReference type="OMA" id="HYRLCPT"/>
<name>A0A0D3BAT4_BRAOL</name>
<dbReference type="PANTHER" id="PTHR31744:SF210">
    <property type="entry name" value="NAC DOMAIN-CONTAINING PROTEIN 86-LIKE"/>
    <property type="match status" value="1"/>
</dbReference>
<keyword evidence="4" id="KW-0539">Nucleus</keyword>
<dbReference type="eggNOG" id="ENOG502QS6I">
    <property type="taxonomic scope" value="Eukaryota"/>
</dbReference>